<evidence type="ECO:0000256" key="1">
    <source>
        <dbReference type="SAM" id="Phobius"/>
    </source>
</evidence>
<sequence>MSGPKQRAVALLLATLAFGAAPLLTPPFTGYDPAQFPVVIARPSIQPAGYAFSIWSVIYLWLIAHAVIGLWKHAESPVWDRPRLPLTIAIALGAAWLSLANAAPITATVAIWIMAATALAAFLRATTDTDRWLVSAPAAIFAGWLSAAAAVSTGVVIAGYGLLADTASALAMLALVLALAITVQTRKPAMPLYGLTVIWALFGVVAVNWTPNPTVAYAALAGMAAMAATLAITRRTA</sequence>
<organism evidence="2 3">
    <name type="scientific">Paragemmobacter aquarius</name>
    <dbReference type="NCBI Taxonomy" id="2169400"/>
    <lineage>
        <taxon>Bacteria</taxon>
        <taxon>Pseudomonadati</taxon>
        <taxon>Pseudomonadota</taxon>
        <taxon>Alphaproteobacteria</taxon>
        <taxon>Rhodobacterales</taxon>
        <taxon>Paracoccaceae</taxon>
        <taxon>Paragemmobacter</taxon>
    </lineage>
</organism>
<feature type="transmembrane region" description="Helical" evidence="1">
    <location>
        <begin position="105"/>
        <end position="125"/>
    </location>
</feature>
<keyword evidence="1" id="KW-0472">Membrane</keyword>
<keyword evidence="3" id="KW-1185">Reference proteome</keyword>
<keyword evidence="1" id="KW-0812">Transmembrane</keyword>
<feature type="transmembrane region" description="Helical" evidence="1">
    <location>
        <begin position="132"/>
        <end position="151"/>
    </location>
</feature>
<proteinExistence type="predicted"/>
<protein>
    <recommendedName>
        <fullName evidence="4">TspO and MBR related proteins</fullName>
    </recommendedName>
</protein>
<dbReference type="OrthoDB" id="5189031at2"/>
<feature type="transmembrane region" description="Helical" evidence="1">
    <location>
        <begin position="157"/>
        <end position="180"/>
    </location>
</feature>
<accession>A0A2S0UMG2</accession>
<dbReference type="AlphaFoldDB" id="A0A2S0UMG2"/>
<evidence type="ECO:0000313" key="3">
    <source>
        <dbReference type="Proteomes" id="UP000244496"/>
    </source>
</evidence>
<feature type="transmembrane region" description="Helical" evidence="1">
    <location>
        <begin position="47"/>
        <end position="71"/>
    </location>
</feature>
<dbReference type="RefSeq" id="WP_108435801.1">
    <property type="nucleotide sequence ID" value="NZ_CP028918.1"/>
</dbReference>
<reference evidence="2 3" key="1">
    <citation type="submission" date="2018-04" db="EMBL/GenBank/DDBJ databases">
        <title>Genome sequencing of Gemmobacter.</title>
        <authorList>
            <person name="Yi H."/>
            <person name="Baek M.-G."/>
        </authorList>
    </citation>
    <scope>NUCLEOTIDE SEQUENCE [LARGE SCALE GENOMIC DNA]</scope>
    <source>
        <strain evidence="2 3">HYN0069</strain>
    </source>
</reference>
<feature type="transmembrane region" description="Helical" evidence="1">
    <location>
        <begin position="215"/>
        <end position="233"/>
    </location>
</feature>
<feature type="transmembrane region" description="Helical" evidence="1">
    <location>
        <begin position="83"/>
        <end position="99"/>
    </location>
</feature>
<gene>
    <name evidence="2" type="ORF">HYN69_11155</name>
</gene>
<evidence type="ECO:0000313" key="2">
    <source>
        <dbReference type="EMBL" id="AWB48983.1"/>
    </source>
</evidence>
<dbReference type="Proteomes" id="UP000244496">
    <property type="component" value="Chromosome"/>
</dbReference>
<feature type="transmembrane region" description="Helical" evidence="1">
    <location>
        <begin position="192"/>
        <end position="209"/>
    </location>
</feature>
<evidence type="ECO:0008006" key="4">
    <source>
        <dbReference type="Google" id="ProtNLM"/>
    </source>
</evidence>
<dbReference type="EMBL" id="CP028918">
    <property type="protein sequence ID" value="AWB48983.1"/>
    <property type="molecule type" value="Genomic_DNA"/>
</dbReference>
<name>A0A2S0UMG2_9RHOB</name>
<keyword evidence="1" id="KW-1133">Transmembrane helix</keyword>
<dbReference type="KEGG" id="geh:HYN69_11155"/>